<dbReference type="EMBL" id="JASAOG010000144">
    <property type="protein sequence ID" value="KAK0047856.1"/>
    <property type="molecule type" value="Genomic_DNA"/>
</dbReference>
<gene>
    <name evidence="1" type="ORF">Bpfe_022655</name>
</gene>
<evidence type="ECO:0000313" key="1">
    <source>
        <dbReference type="EMBL" id="KAK0047856.1"/>
    </source>
</evidence>
<protein>
    <submittedName>
        <fullName evidence="1">Uncharacterized protein</fullName>
    </submittedName>
</protein>
<feature type="non-terminal residue" evidence="1">
    <location>
        <position position="1"/>
    </location>
</feature>
<sequence>YQSLCTSTTVPEPVYQYDSTRARVPVGQYQSPCTSGVEVRNCFYHVYCNGGSP</sequence>
<evidence type="ECO:0000313" key="2">
    <source>
        <dbReference type="Proteomes" id="UP001233172"/>
    </source>
</evidence>
<dbReference type="AlphaFoldDB" id="A0AAD8F2B9"/>
<reference evidence="1" key="1">
    <citation type="journal article" date="2023" name="PLoS Negl. Trop. Dis.">
        <title>A genome sequence for Biomphalaria pfeifferi, the major vector snail for the human-infecting parasite Schistosoma mansoni.</title>
        <authorList>
            <person name="Bu L."/>
            <person name="Lu L."/>
            <person name="Laidemitt M.R."/>
            <person name="Zhang S.M."/>
            <person name="Mutuku M."/>
            <person name="Mkoji G."/>
            <person name="Steinauer M."/>
            <person name="Loker E.S."/>
        </authorList>
    </citation>
    <scope>NUCLEOTIDE SEQUENCE</scope>
    <source>
        <strain evidence="1">KasaAsao</strain>
    </source>
</reference>
<dbReference type="Proteomes" id="UP001233172">
    <property type="component" value="Unassembled WGS sequence"/>
</dbReference>
<name>A0AAD8F2B9_BIOPF</name>
<organism evidence="1 2">
    <name type="scientific">Biomphalaria pfeifferi</name>
    <name type="common">Bloodfluke planorb</name>
    <name type="synonym">Freshwater snail</name>
    <dbReference type="NCBI Taxonomy" id="112525"/>
    <lineage>
        <taxon>Eukaryota</taxon>
        <taxon>Metazoa</taxon>
        <taxon>Spiralia</taxon>
        <taxon>Lophotrochozoa</taxon>
        <taxon>Mollusca</taxon>
        <taxon>Gastropoda</taxon>
        <taxon>Heterobranchia</taxon>
        <taxon>Euthyneura</taxon>
        <taxon>Panpulmonata</taxon>
        <taxon>Hygrophila</taxon>
        <taxon>Lymnaeoidea</taxon>
        <taxon>Planorbidae</taxon>
        <taxon>Biomphalaria</taxon>
    </lineage>
</organism>
<keyword evidence="2" id="KW-1185">Reference proteome</keyword>
<accession>A0AAD8F2B9</accession>
<proteinExistence type="predicted"/>
<reference evidence="1" key="2">
    <citation type="submission" date="2023-04" db="EMBL/GenBank/DDBJ databases">
        <authorList>
            <person name="Bu L."/>
            <person name="Lu L."/>
            <person name="Laidemitt M.R."/>
            <person name="Zhang S.M."/>
            <person name="Mutuku M."/>
            <person name="Mkoji G."/>
            <person name="Steinauer M."/>
            <person name="Loker E.S."/>
        </authorList>
    </citation>
    <scope>NUCLEOTIDE SEQUENCE</scope>
    <source>
        <strain evidence="1">KasaAsao</strain>
        <tissue evidence="1">Whole Snail</tissue>
    </source>
</reference>
<comment type="caution">
    <text evidence="1">The sequence shown here is derived from an EMBL/GenBank/DDBJ whole genome shotgun (WGS) entry which is preliminary data.</text>
</comment>